<feature type="binding site" evidence="4">
    <location>
        <position position="59"/>
    </location>
    <ligand>
        <name>substrate</name>
    </ligand>
</feature>
<gene>
    <name evidence="6" type="ORF">GFD25_11185</name>
</gene>
<dbReference type="GO" id="GO:0030272">
    <property type="term" value="F:5-formyltetrahydrofolate cyclo-ligase activity"/>
    <property type="evidence" value="ECO:0007669"/>
    <property type="project" value="UniProtKB-EC"/>
</dbReference>
<dbReference type="InterPro" id="IPR024185">
    <property type="entry name" value="FTHF_cligase-like_sf"/>
</dbReference>
<reference evidence="6 7" key="1">
    <citation type="submission" date="2019-10" db="EMBL/GenBank/DDBJ databases">
        <title>Bifidobacterium from non-human primates.</title>
        <authorList>
            <person name="Modesto M."/>
        </authorList>
    </citation>
    <scope>NUCLEOTIDE SEQUENCE [LARGE SCALE GENOMIC DNA]</scope>
    <source>
        <strain evidence="6 7">TRE17</strain>
    </source>
</reference>
<evidence type="ECO:0000256" key="4">
    <source>
        <dbReference type="PIRSR" id="PIRSR006806-1"/>
    </source>
</evidence>
<dbReference type="EC" id="6.3.3.2" evidence="5"/>
<keyword evidence="6" id="KW-0436">Ligase</keyword>
<dbReference type="SUPFAM" id="SSF100950">
    <property type="entry name" value="NagB/RpiA/CoA transferase-like"/>
    <property type="match status" value="1"/>
</dbReference>
<name>A0A6N9Z8W5_9BIFI</name>
<keyword evidence="5" id="KW-0479">Metal-binding</keyword>
<dbReference type="AlphaFoldDB" id="A0A6N9Z8W5"/>
<keyword evidence="5" id="KW-0460">Magnesium</keyword>
<evidence type="ECO:0000256" key="2">
    <source>
        <dbReference type="ARBA" id="ARBA00022741"/>
    </source>
</evidence>
<dbReference type="InterPro" id="IPR037171">
    <property type="entry name" value="NagB/RpiA_transferase-like"/>
</dbReference>
<feature type="binding site" evidence="4">
    <location>
        <position position="54"/>
    </location>
    <ligand>
        <name>substrate</name>
    </ligand>
</feature>
<evidence type="ECO:0000256" key="3">
    <source>
        <dbReference type="ARBA" id="ARBA00022840"/>
    </source>
</evidence>
<dbReference type="GO" id="GO:0035999">
    <property type="term" value="P:tetrahydrofolate interconversion"/>
    <property type="evidence" value="ECO:0007669"/>
    <property type="project" value="TreeGrafter"/>
</dbReference>
<dbReference type="GO" id="GO:0009396">
    <property type="term" value="P:folic acid-containing compound biosynthetic process"/>
    <property type="evidence" value="ECO:0007669"/>
    <property type="project" value="TreeGrafter"/>
</dbReference>
<evidence type="ECO:0000313" key="6">
    <source>
        <dbReference type="EMBL" id="NEG90533.1"/>
    </source>
</evidence>
<dbReference type="Pfam" id="PF01812">
    <property type="entry name" value="5-FTHF_cyc-lig"/>
    <property type="match status" value="1"/>
</dbReference>
<keyword evidence="2 4" id="KW-0547">Nucleotide-binding</keyword>
<dbReference type="Proteomes" id="UP000469194">
    <property type="component" value="Unassembled WGS sequence"/>
</dbReference>
<comment type="catalytic activity">
    <reaction evidence="5">
        <text>(6S)-5-formyl-5,6,7,8-tetrahydrofolate + ATP = (6R)-5,10-methenyltetrahydrofolate + ADP + phosphate</text>
        <dbReference type="Rhea" id="RHEA:10488"/>
        <dbReference type="ChEBI" id="CHEBI:30616"/>
        <dbReference type="ChEBI" id="CHEBI:43474"/>
        <dbReference type="ChEBI" id="CHEBI:57455"/>
        <dbReference type="ChEBI" id="CHEBI:57457"/>
        <dbReference type="ChEBI" id="CHEBI:456216"/>
        <dbReference type="EC" id="6.3.3.2"/>
    </reaction>
</comment>
<dbReference type="GO" id="GO:0046872">
    <property type="term" value="F:metal ion binding"/>
    <property type="evidence" value="ECO:0007669"/>
    <property type="project" value="UniProtKB-KW"/>
</dbReference>
<accession>A0A6N9Z8W5</accession>
<dbReference type="PANTHER" id="PTHR23407">
    <property type="entry name" value="ATPASE INHIBITOR/5-FORMYLTETRAHYDROFOLATE CYCLO-LIGASE"/>
    <property type="match status" value="1"/>
</dbReference>
<evidence type="ECO:0000313" key="7">
    <source>
        <dbReference type="Proteomes" id="UP000469194"/>
    </source>
</evidence>
<dbReference type="EMBL" id="WHZW01000031">
    <property type="protein sequence ID" value="NEG90533.1"/>
    <property type="molecule type" value="Genomic_DNA"/>
</dbReference>
<dbReference type="NCBIfam" id="TIGR02727">
    <property type="entry name" value="MTHFS_bact"/>
    <property type="match status" value="1"/>
</dbReference>
<comment type="similarity">
    <text evidence="1 5">Belongs to the 5-formyltetrahydrofolate cyclo-ligase family.</text>
</comment>
<dbReference type="GO" id="GO:0005524">
    <property type="term" value="F:ATP binding"/>
    <property type="evidence" value="ECO:0007669"/>
    <property type="project" value="UniProtKB-KW"/>
</dbReference>
<evidence type="ECO:0000256" key="5">
    <source>
        <dbReference type="RuleBase" id="RU361279"/>
    </source>
</evidence>
<feature type="binding site" evidence="4">
    <location>
        <begin position="7"/>
        <end position="11"/>
    </location>
    <ligand>
        <name>ATP</name>
        <dbReference type="ChEBI" id="CHEBI:30616"/>
    </ligand>
</feature>
<organism evidence="6 7">
    <name type="scientific">Bifidobacterium aerophilum</name>
    <dbReference type="NCBI Taxonomy" id="1798155"/>
    <lineage>
        <taxon>Bacteria</taxon>
        <taxon>Bacillati</taxon>
        <taxon>Actinomycetota</taxon>
        <taxon>Actinomycetes</taxon>
        <taxon>Bifidobacteriales</taxon>
        <taxon>Bifidobacteriaceae</taxon>
        <taxon>Bifidobacterium</taxon>
    </lineage>
</organism>
<dbReference type="Gene3D" id="3.40.50.10420">
    <property type="entry name" value="NagB/RpiA/CoA transferase-like"/>
    <property type="match status" value="1"/>
</dbReference>
<dbReference type="InterPro" id="IPR002698">
    <property type="entry name" value="FTHF_cligase"/>
</dbReference>
<evidence type="ECO:0000256" key="1">
    <source>
        <dbReference type="ARBA" id="ARBA00010638"/>
    </source>
</evidence>
<keyword evidence="3 4" id="KW-0067">ATP-binding</keyword>
<sequence length="195" mass="20732">MLDGADKRTLRRAAIARRKLTTDADRVAAGMRLAAAAEPLIAGLERGATVAAYVSMGSEVEMTPLLHALLDAGMRVLVPMLGRGLDVGWGVLDELDDLADAGERRPQEPSGETLEADALHEAALVILPALSVDRSGTRLGRGGGWYDRALGYRGAGARTVAVCWPWEVVKTVLPHEPHDVPVDAVLTPDGMTPLR</sequence>
<comment type="cofactor">
    <cofactor evidence="5">
        <name>Mg(2+)</name>
        <dbReference type="ChEBI" id="CHEBI:18420"/>
    </cofactor>
</comment>
<keyword evidence="7" id="KW-1185">Reference proteome</keyword>
<dbReference type="RefSeq" id="WP_163232886.1">
    <property type="nucleotide sequence ID" value="NZ_WHZW01000031.1"/>
</dbReference>
<comment type="caution">
    <text evidence="6">The sequence shown here is derived from an EMBL/GenBank/DDBJ whole genome shotgun (WGS) entry which is preliminary data.</text>
</comment>
<feature type="binding site" evidence="4">
    <location>
        <begin position="138"/>
        <end position="146"/>
    </location>
    <ligand>
        <name>ATP</name>
        <dbReference type="ChEBI" id="CHEBI:30616"/>
    </ligand>
</feature>
<dbReference type="PANTHER" id="PTHR23407:SF1">
    <property type="entry name" value="5-FORMYLTETRAHYDROFOLATE CYCLO-LIGASE"/>
    <property type="match status" value="1"/>
</dbReference>
<protein>
    <recommendedName>
        <fullName evidence="5">5-formyltetrahydrofolate cyclo-ligase</fullName>
        <ecNumber evidence="5">6.3.3.2</ecNumber>
    </recommendedName>
</protein>
<dbReference type="PIRSF" id="PIRSF006806">
    <property type="entry name" value="FTHF_cligase"/>
    <property type="match status" value="1"/>
</dbReference>
<proteinExistence type="inferred from homology"/>